<keyword evidence="4" id="KW-0175">Coiled coil</keyword>
<comment type="function">
    <text evidence="3">Responsible for the release of ribosomes from messenger RNA at the termination of protein biosynthesis. May increase the efficiency of translation by recycling ribosomes from one round of translation to another.</text>
</comment>
<evidence type="ECO:0000313" key="6">
    <source>
        <dbReference type="EMBL" id="OIP03203.1"/>
    </source>
</evidence>
<evidence type="ECO:0000256" key="4">
    <source>
        <dbReference type="SAM" id="Coils"/>
    </source>
</evidence>
<evidence type="ECO:0000256" key="1">
    <source>
        <dbReference type="ARBA" id="ARBA00005912"/>
    </source>
</evidence>
<dbReference type="Proteomes" id="UP000183605">
    <property type="component" value="Unassembled WGS sequence"/>
</dbReference>
<sequence>MDESMLVTGRRRMDEVIGLVKQDLLGVQTGRAKPALVESVKVEAYEGSFMEIKELASITAPDPHSLVIKPWDSSVLAKIEKGLNEANLGLNPVADKEIIRIVIPSLTEERRTELVKLTRQKIEAGKAFLRQIRVEVKQKIDDQKDEAGVSEDDIHRLYDELQKMIDEFNAKLEEMEKNKEQELMAL</sequence>
<evidence type="ECO:0000256" key="2">
    <source>
        <dbReference type="ARBA" id="ARBA00022917"/>
    </source>
</evidence>
<feature type="domain" description="Ribosome recycling factor" evidence="5">
    <location>
        <begin position="21"/>
        <end position="184"/>
    </location>
</feature>
<dbReference type="GO" id="GO:0043023">
    <property type="term" value="F:ribosomal large subunit binding"/>
    <property type="evidence" value="ECO:0007669"/>
    <property type="project" value="TreeGrafter"/>
</dbReference>
<feature type="coiled-coil region" evidence="4">
    <location>
        <begin position="158"/>
        <end position="185"/>
    </location>
</feature>
<dbReference type="EMBL" id="MNXQ01000045">
    <property type="protein sequence ID" value="OIP03203.1"/>
    <property type="molecule type" value="Genomic_DNA"/>
</dbReference>
<evidence type="ECO:0000256" key="3">
    <source>
        <dbReference type="HAMAP-Rule" id="MF_00040"/>
    </source>
</evidence>
<keyword evidence="3" id="KW-0963">Cytoplasm</keyword>
<dbReference type="Gene3D" id="3.30.1360.40">
    <property type="match status" value="1"/>
</dbReference>
<dbReference type="InterPro" id="IPR036191">
    <property type="entry name" value="RRF_sf"/>
</dbReference>
<dbReference type="InterPro" id="IPR002661">
    <property type="entry name" value="Ribosome_recyc_fac"/>
</dbReference>
<accession>A0A1J5AWE9</accession>
<protein>
    <recommendedName>
        <fullName evidence="3">Ribosome-recycling factor</fullName>
        <shortName evidence="3">RRF</shortName>
    </recommendedName>
    <alternativeName>
        <fullName evidence="3">Ribosome-releasing factor</fullName>
    </alternativeName>
</protein>
<dbReference type="PANTHER" id="PTHR20982:SF3">
    <property type="entry name" value="MITOCHONDRIAL RIBOSOME RECYCLING FACTOR PSEUDO 1"/>
    <property type="match status" value="1"/>
</dbReference>
<dbReference type="AlphaFoldDB" id="A0A1J5AWE9"/>
<evidence type="ECO:0000313" key="7">
    <source>
        <dbReference type="Proteomes" id="UP000183605"/>
    </source>
</evidence>
<name>A0A1J5AWE9_9BACT</name>
<dbReference type="InterPro" id="IPR023584">
    <property type="entry name" value="Ribosome_recyc_fac_dom"/>
</dbReference>
<dbReference type="Gene3D" id="1.10.132.20">
    <property type="entry name" value="Ribosome-recycling factor"/>
    <property type="match status" value="1"/>
</dbReference>
<dbReference type="FunFam" id="3.30.1360.40:FF:000001">
    <property type="entry name" value="Ribosome-recycling factor"/>
    <property type="match status" value="1"/>
</dbReference>
<reference evidence="6 7" key="1">
    <citation type="journal article" date="2016" name="Environ. Microbiol.">
        <title>Genomic resolution of a cold subsurface aquifer community provides metabolic insights for novel microbes adapted to high CO concentrations.</title>
        <authorList>
            <person name="Probst A.J."/>
            <person name="Castelle C.J."/>
            <person name="Singh A."/>
            <person name="Brown C.T."/>
            <person name="Anantharaman K."/>
            <person name="Sharon I."/>
            <person name="Hug L.A."/>
            <person name="Burstein D."/>
            <person name="Emerson J.B."/>
            <person name="Thomas B.C."/>
            <person name="Banfield J.F."/>
        </authorList>
    </citation>
    <scope>NUCLEOTIDE SEQUENCE [LARGE SCALE GENOMIC DNA]</scope>
    <source>
        <strain evidence="6">CG2_30_44_31</strain>
    </source>
</reference>
<dbReference type="SUPFAM" id="SSF55194">
    <property type="entry name" value="Ribosome recycling factor, RRF"/>
    <property type="match status" value="1"/>
</dbReference>
<dbReference type="PANTHER" id="PTHR20982">
    <property type="entry name" value="RIBOSOME RECYCLING FACTOR"/>
    <property type="match status" value="1"/>
</dbReference>
<dbReference type="HAMAP" id="MF_00040">
    <property type="entry name" value="RRF"/>
    <property type="match status" value="1"/>
</dbReference>
<dbReference type="GO" id="GO:0006415">
    <property type="term" value="P:translational termination"/>
    <property type="evidence" value="ECO:0007669"/>
    <property type="project" value="UniProtKB-UniRule"/>
</dbReference>
<keyword evidence="2 3" id="KW-0648">Protein biosynthesis</keyword>
<dbReference type="GO" id="GO:0005737">
    <property type="term" value="C:cytoplasm"/>
    <property type="evidence" value="ECO:0007669"/>
    <property type="project" value="UniProtKB-SubCell"/>
</dbReference>
<gene>
    <name evidence="3" type="primary">frr</name>
    <name evidence="6" type="ORF">AUK18_02445</name>
</gene>
<organism evidence="6 7">
    <name type="scientific">Candidatus Beckwithbacteria bacterium CG2_30_44_31</name>
    <dbReference type="NCBI Taxonomy" id="1805035"/>
    <lineage>
        <taxon>Bacteria</taxon>
        <taxon>Candidatus Beckwithiibacteriota</taxon>
    </lineage>
</organism>
<proteinExistence type="inferred from homology"/>
<comment type="similarity">
    <text evidence="1 3">Belongs to the RRF family.</text>
</comment>
<comment type="subcellular location">
    <subcellularLocation>
        <location evidence="3">Cytoplasm</location>
    </subcellularLocation>
</comment>
<dbReference type="NCBIfam" id="TIGR00496">
    <property type="entry name" value="frr"/>
    <property type="match status" value="1"/>
</dbReference>
<evidence type="ECO:0000259" key="5">
    <source>
        <dbReference type="Pfam" id="PF01765"/>
    </source>
</evidence>
<dbReference type="Pfam" id="PF01765">
    <property type="entry name" value="RRF"/>
    <property type="match status" value="1"/>
</dbReference>
<comment type="caution">
    <text evidence="6">The sequence shown here is derived from an EMBL/GenBank/DDBJ whole genome shotgun (WGS) entry which is preliminary data.</text>
</comment>